<dbReference type="PANTHER" id="PTHR31072:SF91">
    <property type="entry name" value="TRANSCRIPTION FACTOR TCP6"/>
    <property type="match status" value="1"/>
</dbReference>
<dbReference type="EMBL" id="JAXIOK010000213">
    <property type="protein sequence ID" value="KAK4740522.1"/>
    <property type="molecule type" value="Genomic_DNA"/>
</dbReference>
<feature type="domain" description="TCP" evidence="7">
    <location>
        <begin position="58"/>
        <end position="112"/>
    </location>
</feature>
<evidence type="ECO:0000256" key="1">
    <source>
        <dbReference type="ARBA" id="ARBA00004123"/>
    </source>
</evidence>
<keyword evidence="9" id="KW-1185">Reference proteome</keyword>
<sequence length="196" mass="20942">MASDGVVPQFAFAPNSSLSETRATSPFNHFSLVPLTAAVSPPRAQKLPVSRKIRSSTSRDRHTKVNGRGRRVRLPSACAARIFQLTRELGYRTDGETVEWILRMAEPSIIAAIGSGTSPSGPISTTCTALATHPAAAPPFGRLDLCRPLSFDYAPGEGYGDMPFTALPLQPAGTEKPVDDSKQGEVLAHINIDSDK</sequence>
<accession>A0AAN7GKB2</accession>
<dbReference type="GO" id="GO:0005634">
    <property type="term" value="C:nucleus"/>
    <property type="evidence" value="ECO:0007669"/>
    <property type="project" value="UniProtKB-SubCell"/>
</dbReference>
<dbReference type="GO" id="GO:0043565">
    <property type="term" value="F:sequence-specific DNA binding"/>
    <property type="evidence" value="ECO:0007669"/>
    <property type="project" value="TreeGrafter"/>
</dbReference>
<evidence type="ECO:0000313" key="9">
    <source>
        <dbReference type="Proteomes" id="UP001345219"/>
    </source>
</evidence>
<comment type="subcellular location">
    <subcellularLocation>
        <location evidence="1">Nucleus</location>
    </subcellularLocation>
</comment>
<dbReference type="InterPro" id="IPR005333">
    <property type="entry name" value="Transcription_factor_TCP"/>
</dbReference>
<dbReference type="AlphaFoldDB" id="A0AAN7GKB2"/>
<dbReference type="PANTHER" id="PTHR31072">
    <property type="entry name" value="TRANSCRIPTION FACTOR TCP4-RELATED"/>
    <property type="match status" value="1"/>
</dbReference>
<dbReference type="GO" id="GO:0003700">
    <property type="term" value="F:DNA-binding transcription factor activity"/>
    <property type="evidence" value="ECO:0007669"/>
    <property type="project" value="InterPro"/>
</dbReference>
<evidence type="ECO:0000256" key="3">
    <source>
        <dbReference type="ARBA" id="ARBA00023125"/>
    </source>
</evidence>
<evidence type="ECO:0000313" key="8">
    <source>
        <dbReference type="EMBL" id="KAK4740522.1"/>
    </source>
</evidence>
<dbReference type="InterPro" id="IPR017887">
    <property type="entry name" value="TF_TCP_subgr"/>
</dbReference>
<dbReference type="Pfam" id="PF03634">
    <property type="entry name" value="TCP"/>
    <property type="match status" value="1"/>
</dbReference>
<feature type="region of interest" description="Disordered" evidence="6">
    <location>
        <begin position="168"/>
        <end position="196"/>
    </location>
</feature>
<keyword evidence="3" id="KW-0238">DNA-binding</keyword>
<feature type="region of interest" description="Disordered" evidence="6">
    <location>
        <begin position="44"/>
        <end position="66"/>
    </location>
</feature>
<protein>
    <recommendedName>
        <fullName evidence="7">TCP domain-containing protein</fullName>
    </recommendedName>
</protein>
<evidence type="ECO:0000256" key="4">
    <source>
        <dbReference type="ARBA" id="ARBA00023163"/>
    </source>
</evidence>
<evidence type="ECO:0000259" key="7">
    <source>
        <dbReference type="PROSITE" id="PS51369"/>
    </source>
</evidence>
<evidence type="ECO:0000256" key="2">
    <source>
        <dbReference type="ARBA" id="ARBA00023015"/>
    </source>
</evidence>
<keyword evidence="4" id="KW-0804">Transcription</keyword>
<evidence type="ECO:0000256" key="6">
    <source>
        <dbReference type="SAM" id="MobiDB-lite"/>
    </source>
</evidence>
<dbReference type="Proteomes" id="UP001345219">
    <property type="component" value="Unassembled WGS sequence"/>
</dbReference>
<dbReference type="PROSITE" id="PS51369">
    <property type="entry name" value="TCP"/>
    <property type="match status" value="1"/>
</dbReference>
<organism evidence="8 9">
    <name type="scientific">Trapa incisa</name>
    <dbReference type="NCBI Taxonomy" id="236973"/>
    <lineage>
        <taxon>Eukaryota</taxon>
        <taxon>Viridiplantae</taxon>
        <taxon>Streptophyta</taxon>
        <taxon>Embryophyta</taxon>
        <taxon>Tracheophyta</taxon>
        <taxon>Spermatophyta</taxon>
        <taxon>Magnoliopsida</taxon>
        <taxon>eudicotyledons</taxon>
        <taxon>Gunneridae</taxon>
        <taxon>Pentapetalae</taxon>
        <taxon>rosids</taxon>
        <taxon>malvids</taxon>
        <taxon>Myrtales</taxon>
        <taxon>Lythraceae</taxon>
        <taxon>Trapa</taxon>
    </lineage>
</organism>
<comment type="caution">
    <text evidence="8">The sequence shown here is derived from an EMBL/GenBank/DDBJ whole genome shotgun (WGS) entry which is preliminary data.</text>
</comment>
<evidence type="ECO:0000256" key="5">
    <source>
        <dbReference type="ARBA" id="ARBA00023242"/>
    </source>
</evidence>
<keyword evidence="2" id="KW-0805">Transcription regulation</keyword>
<proteinExistence type="predicted"/>
<reference evidence="8 9" key="1">
    <citation type="journal article" date="2023" name="Hortic Res">
        <title>Pangenome of water caltrop reveals structural variations and asymmetric subgenome divergence after allopolyploidization.</title>
        <authorList>
            <person name="Zhang X."/>
            <person name="Chen Y."/>
            <person name="Wang L."/>
            <person name="Yuan Y."/>
            <person name="Fang M."/>
            <person name="Shi L."/>
            <person name="Lu R."/>
            <person name="Comes H.P."/>
            <person name="Ma Y."/>
            <person name="Chen Y."/>
            <person name="Huang G."/>
            <person name="Zhou Y."/>
            <person name="Zheng Z."/>
            <person name="Qiu Y."/>
        </authorList>
    </citation>
    <scope>NUCLEOTIDE SEQUENCE [LARGE SCALE GENOMIC DNA]</scope>
    <source>
        <tissue evidence="8">Roots</tissue>
    </source>
</reference>
<name>A0AAN7GKB2_9MYRT</name>
<keyword evidence="5" id="KW-0539">Nucleus</keyword>
<gene>
    <name evidence="8" type="ORF">SAY87_032369</name>
</gene>